<dbReference type="SUPFAM" id="SSF46689">
    <property type="entry name" value="Homeodomain-like"/>
    <property type="match status" value="1"/>
</dbReference>
<evidence type="ECO:0000256" key="1">
    <source>
        <dbReference type="ARBA" id="ARBA00023015"/>
    </source>
</evidence>
<feature type="DNA-binding region" description="H-T-H motif" evidence="4">
    <location>
        <begin position="44"/>
        <end position="63"/>
    </location>
</feature>
<comment type="caution">
    <text evidence="7">The sequence shown here is derived from an EMBL/GenBank/DDBJ whole genome shotgun (WGS) entry which is preliminary data.</text>
</comment>
<protein>
    <submittedName>
        <fullName evidence="7">TetR/AcrR family transcriptional regulator</fullName>
    </submittedName>
</protein>
<dbReference type="SUPFAM" id="SSF48498">
    <property type="entry name" value="Tetracyclin repressor-like, C-terminal domain"/>
    <property type="match status" value="1"/>
</dbReference>
<feature type="region of interest" description="Disordered" evidence="5">
    <location>
        <begin position="1"/>
        <end position="23"/>
    </location>
</feature>
<dbReference type="PANTHER" id="PTHR30055">
    <property type="entry name" value="HTH-TYPE TRANSCRIPTIONAL REGULATOR RUTR"/>
    <property type="match status" value="1"/>
</dbReference>
<dbReference type="InterPro" id="IPR009057">
    <property type="entry name" value="Homeodomain-like_sf"/>
</dbReference>
<dbReference type="GO" id="GO:0003700">
    <property type="term" value="F:DNA-binding transcription factor activity"/>
    <property type="evidence" value="ECO:0007669"/>
    <property type="project" value="TreeGrafter"/>
</dbReference>
<feature type="domain" description="HTH tetR-type" evidence="6">
    <location>
        <begin position="21"/>
        <end position="81"/>
    </location>
</feature>
<dbReference type="Pfam" id="PF17932">
    <property type="entry name" value="TetR_C_24"/>
    <property type="match status" value="1"/>
</dbReference>
<dbReference type="EMBL" id="JABBNB010000008">
    <property type="protein sequence ID" value="NMO01437.1"/>
    <property type="molecule type" value="Genomic_DNA"/>
</dbReference>
<sequence length="213" mass="23213">MSATTTRTPGKGRTEGARRPRDTRERLLRSAATVLAANGYGQTRLDDIADLAGVRSPAVYYHFESRDDLVAATLRVGQQRVRDHVAAAIEAAAPDGWPAQLRAAVTAHLQIQLELSDFAKAVSRNAGHVPEPIRSQMHSESDTYHDMWRALLIQGRDSGHIDGGLDLSLARMLVIGALNWAAEWWTPGQPIEDLVRTACSIIDAGLRGSPPQH</sequence>
<dbReference type="PRINTS" id="PR00455">
    <property type="entry name" value="HTHTETR"/>
</dbReference>
<evidence type="ECO:0000256" key="2">
    <source>
        <dbReference type="ARBA" id="ARBA00023125"/>
    </source>
</evidence>
<dbReference type="GO" id="GO:0000976">
    <property type="term" value="F:transcription cis-regulatory region binding"/>
    <property type="evidence" value="ECO:0007669"/>
    <property type="project" value="TreeGrafter"/>
</dbReference>
<evidence type="ECO:0000256" key="4">
    <source>
        <dbReference type="PROSITE-ProRule" id="PRU00335"/>
    </source>
</evidence>
<dbReference type="InterPro" id="IPR036271">
    <property type="entry name" value="Tet_transcr_reg_TetR-rel_C_sf"/>
</dbReference>
<dbReference type="Proteomes" id="UP000550729">
    <property type="component" value="Unassembled WGS sequence"/>
</dbReference>
<feature type="compositionally biased region" description="Basic and acidic residues" evidence="5">
    <location>
        <begin position="12"/>
        <end position="23"/>
    </location>
</feature>
<accession>A0A848KTW1</accession>
<keyword evidence="2 4" id="KW-0238">DNA-binding</keyword>
<dbReference type="Gene3D" id="1.10.10.60">
    <property type="entry name" value="Homeodomain-like"/>
    <property type="match status" value="1"/>
</dbReference>
<name>A0A848KTW1_9ACTN</name>
<dbReference type="PROSITE" id="PS50977">
    <property type="entry name" value="HTH_TETR_2"/>
    <property type="match status" value="1"/>
</dbReference>
<dbReference type="AlphaFoldDB" id="A0A848KTW1"/>
<keyword evidence="8" id="KW-1185">Reference proteome</keyword>
<gene>
    <name evidence="7" type="ORF">HH308_09435</name>
</gene>
<proteinExistence type="predicted"/>
<evidence type="ECO:0000256" key="5">
    <source>
        <dbReference type="SAM" id="MobiDB-lite"/>
    </source>
</evidence>
<dbReference type="RefSeq" id="WP_170193949.1">
    <property type="nucleotide sequence ID" value="NZ_JABBNB010000008.1"/>
</dbReference>
<organism evidence="7 8">
    <name type="scientific">Gordonia asplenii</name>
    <dbReference type="NCBI Taxonomy" id="2725283"/>
    <lineage>
        <taxon>Bacteria</taxon>
        <taxon>Bacillati</taxon>
        <taxon>Actinomycetota</taxon>
        <taxon>Actinomycetes</taxon>
        <taxon>Mycobacteriales</taxon>
        <taxon>Gordoniaceae</taxon>
        <taxon>Gordonia</taxon>
    </lineage>
</organism>
<keyword evidence="3" id="KW-0804">Transcription</keyword>
<dbReference type="InterPro" id="IPR001647">
    <property type="entry name" value="HTH_TetR"/>
</dbReference>
<dbReference type="InterPro" id="IPR041490">
    <property type="entry name" value="KstR2_TetR_C"/>
</dbReference>
<reference evidence="7 8" key="1">
    <citation type="submission" date="2020-04" db="EMBL/GenBank/DDBJ databases">
        <title>Gordonia sp. nov. TBRC 11910.</title>
        <authorList>
            <person name="Suriyachadkun C."/>
        </authorList>
    </citation>
    <scope>NUCLEOTIDE SEQUENCE [LARGE SCALE GENOMIC DNA]</scope>
    <source>
        <strain evidence="7 8">TBRC 11910</strain>
    </source>
</reference>
<evidence type="ECO:0000313" key="7">
    <source>
        <dbReference type="EMBL" id="NMO01437.1"/>
    </source>
</evidence>
<evidence type="ECO:0000313" key="8">
    <source>
        <dbReference type="Proteomes" id="UP000550729"/>
    </source>
</evidence>
<evidence type="ECO:0000259" key="6">
    <source>
        <dbReference type="PROSITE" id="PS50977"/>
    </source>
</evidence>
<dbReference type="PANTHER" id="PTHR30055:SF234">
    <property type="entry name" value="HTH-TYPE TRANSCRIPTIONAL REGULATOR BETI"/>
    <property type="match status" value="1"/>
</dbReference>
<keyword evidence="1" id="KW-0805">Transcription regulation</keyword>
<dbReference type="Pfam" id="PF00440">
    <property type="entry name" value="TetR_N"/>
    <property type="match status" value="1"/>
</dbReference>
<dbReference type="InterPro" id="IPR050109">
    <property type="entry name" value="HTH-type_TetR-like_transc_reg"/>
</dbReference>
<dbReference type="Gene3D" id="1.10.357.10">
    <property type="entry name" value="Tetracycline Repressor, domain 2"/>
    <property type="match status" value="1"/>
</dbReference>
<evidence type="ECO:0000256" key="3">
    <source>
        <dbReference type="ARBA" id="ARBA00023163"/>
    </source>
</evidence>